<keyword evidence="5 16" id="KW-0285">Flavoprotein</keyword>
<dbReference type="InterPro" id="IPR040131">
    <property type="entry name" value="MnmG_N"/>
</dbReference>
<dbReference type="GO" id="GO:0004506">
    <property type="term" value="F:squalene monooxygenase activity"/>
    <property type="evidence" value="ECO:0007669"/>
    <property type="project" value="UniProtKB-UniRule"/>
</dbReference>
<feature type="region of interest" description="Disordered" evidence="17">
    <location>
        <begin position="1"/>
        <end position="52"/>
    </location>
</feature>
<evidence type="ECO:0000256" key="13">
    <source>
        <dbReference type="ARBA" id="ARBA00023136"/>
    </source>
</evidence>
<keyword evidence="8 16" id="KW-0274">FAD</keyword>
<keyword evidence="10" id="KW-0752">Steroid biosynthesis</keyword>
<dbReference type="Pfam" id="PF01134">
    <property type="entry name" value="GIDA"/>
    <property type="match status" value="1"/>
</dbReference>
<feature type="compositionally biased region" description="Polar residues" evidence="17">
    <location>
        <begin position="29"/>
        <end position="40"/>
    </location>
</feature>
<feature type="transmembrane region" description="Helical" evidence="16">
    <location>
        <begin position="460"/>
        <end position="477"/>
    </location>
</feature>
<evidence type="ECO:0000313" key="20">
    <source>
        <dbReference type="EMBL" id="KAF2028183.1"/>
    </source>
</evidence>
<comment type="function">
    <text evidence="16">Catalyzes the stereospecific oxidation of squalene to (S)-2,3-epoxysqualene, and is considered to be a rate-limiting enzyme in steroid biosynthesis.</text>
</comment>
<evidence type="ECO:0000259" key="19">
    <source>
        <dbReference type="Pfam" id="PF08491"/>
    </source>
</evidence>
<dbReference type="Gene3D" id="3.50.50.60">
    <property type="entry name" value="FAD/NAD(P)-binding domain"/>
    <property type="match status" value="1"/>
</dbReference>
<dbReference type="PANTHER" id="PTHR10835">
    <property type="entry name" value="SQUALENE MONOOXYGENASE"/>
    <property type="match status" value="1"/>
</dbReference>
<dbReference type="InterPro" id="IPR036188">
    <property type="entry name" value="FAD/NAD-bd_sf"/>
</dbReference>
<reference evidence="20" key="1">
    <citation type="journal article" date="2020" name="Stud. Mycol.">
        <title>101 Dothideomycetes genomes: a test case for predicting lifestyles and emergence of pathogens.</title>
        <authorList>
            <person name="Haridas S."/>
            <person name="Albert R."/>
            <person name="Binder M."/>
            <person name="Bloem J."/>
            <person name="Labutti K."/>
            <person name="Salamov A."/>
            <person name="Andreopoulos B."/>
            <person name="Baker S."/>
            <person name="Barry K."/>
            <person name="Bills G."/>
            <person name="Bluhm B."/>
            <person name="Cannon C."/>
            <person name="Castanera R."/>
            <person name="Culley D."/>
            <person name="Daum C."/>
            <person name="Ezra D."/>
            <person name="Gonzalez J."/>
            <person name="Henrissat B."/>
            <person name="Kuo A."/>
            <person name="Liang C."/>
            <person name="Lipzen A."/>
            <person name="Lutzoni F."/>
            <person name="Magnuson J."/>
            <person name="Mondo S."/>
            <person name="Nolan M."/>
            <person name="Ohm R."/>
            <person name="Pangilinan J."/>
            <person name="Park H.-J."/>
            <person name="Ramirez L."/>
            <person name="Alfaro M."/>
            <person name="Sun H."/>
            <person name="Tritt A."/>
            <person name="Yoshinaga Y."/>
            <person name="Zwiers L.-H."/>
            <person name="Turgeon B."/>
            <person name="Goodwin S."/>
            <person name="Spatafora J."/>
            <person name="Crous P."/>
            <person name="Grigoriev I."/>
        </authorList>
    </citation>
    <scope>NUCLEOTIDE SEQUENCE</scope>
    <source>
        <strain evidence="20">CBS 110217</strain>
    </source>
</reference>
<evidence type="ECO:0000256" key="7">
    <source>
        <dbReference type="ARBA" id="ARBA00022824"/>
    </source>
</evidence>
<keyword evidence="21" id="KW-1185">Reference proteome</keyword>
<evidence type="ECO:0000256" key="6">
    <source>
        <dbReference type="ARBA" id="ARBA00022692"/>
    </source>
</evidence>
<comment type="pathway">
    <text evidence="15">Steroid metabolism; ergosterol biosynthesis.</text>
</comment>
<dbReference type="SUPFAM" id="SSF51905">
    <property type="entry name" value="FAD/NAD(P)-binding domain"/>
    <property type="match status" value="1"/>
</dbReference>
<name>A0A9P4H4R9_9PLEO</name>
<keyword evidence="12 16" id="KW-0560">Oxidoreductase</keyword>
<keyword evidence="10" id="KW-0444">Lipid biosynthesis</keyword>
<evidence type="ECO:0000256" key="8">
    <source>
        <dbReference type="ARBA" id="ARBA00022827"/>
    </source>
</evidence>
<feature type="domain" description="Squalene epoxidase" evidence="19">
    <location>
        <begin position="214"/>
        <end position="487"/>
    </location>
</feature>
<evidence type="ECO:0000259" key="18">
    <source>
        <dbReference type="Pfam" id="PF01134"/>
    </source>
</evidence>
<accession>A0A9P4H4R9</accession>
<evidence type="ECO:0000256" key="11">
    <source>
        <dbReference type="ARBA" id="ARBA00022989"/>
    </source>
</evidence>
<feature type="compositionally biased region" description="Basic and acidic residues" evidence="17">
    <location>
        <begin position="42"/>
        <end position="52"/>
    </location>
</feature>
<dbReference type="InterPro" id="IPR013698">
    <property type="entry name" value="Squalene_epoxidase"/>
</dbReference>
<dbReference type="OrthoDB" id="1678617at2759"/>
<dbReference type="AlphaFoldDB" id="A0A9P4H4R9"/>
<dbReference type="Pfam" id="PF08491">
    <property type="entry name" value="SE"/>
    <property type="match status" value="1"/>
</dbReference>
<evidence type="ECO:0000256" key="12">
    <source>
        <dbReference type="ARBA" id="ARBA00023002"/>
    </source>
</evidence>
<proteinExistence type="inferred from homology"/>
<protein>
    <recommendedName>
        <fullName evidence="16">Squalene monooxygenase</fullName>
        <ecNumber evidence="16">1.14.14.17</ecNumber>
    </recommendedName>
</protein>
<keyword evidence="20" id="KW-0503">Monooxygenase</keyword>
<comment type="subcellular location">
    <subcellularLocation>
        <location evidence="3 16">Endoplasmic reticulum membrane</location>
        <topology evidence="3 16">Multi-pass membrane protein</topology>
    </subcellularLocation>
    <subcellularLocation>
        <location evidence="2">Microsome membrane</location>
        <topology evidence="2">Multi-pass membrane protein</topology>
    </subcellularLocation>
</comment>
<comment type="caution">
    <text evidence="20">The sequence shown here is derived from an EMBL/GenBank/DDBJ whole genome shotgun (WGS) entry which is preliminary data.</text>
</comment>
<dbReference type="InterPro" id="IPR040125">
    <property type="entry name" value="Squalene_monox"/>
</dbReference>
<keyword evidence="14" id="KW-0753">Steroid metabolism</keyword>
<dbReference type="GO" id="GO:0006696">
    <property type="term" value="P:ergosterol biosynthetic process"/>
    <property type="evidence" value="ECO:0007669"/>
    <property type="project" value="TreeGrafter"/>
</dbReference>
<dbReference type="EMBL" id="ML978216">
    <property type="protein sequence ID" value="KAF2028183.1"/>
    <property type="molecule type" value="Genomic_DNA"/>
</dbReference>
<evidence type="ECO:0000256" key="15">
    <source>
        <dbReference type="ARBA" id="ARBA00029435"/>
    </source>
</evidence>
<evidence type="ECO:0000256" key="14">
    <source>
        <dbReference type="ARBA" id="ARBA00023221"/>
    </source>
</evidence>
<feature type="domain" description="MnmG N-terminal" evidence="18">
    <location>
        <begin position="58"/>
        <end position="204"/>
    </location>
</feature>
<dbReference type="GO" id="GO:0005789">
    <property type="term" value="C:endoplasmic reticulum membrane"/>
    <property type="evidence" value="ECO:0007669"/>
    <property type="project" value="UniProtKB-SubCell"/>
</dbReference>
<evidence type="ECO:0000256" key="1">
    <source>
        <dbReference type="ARBA" id="ARBA00001974"/>
    </source>
</evidence>
<evidence type="ECO:0000256" key="2">
    <source>
        <dbReference type="ARBA" id="ARBA00004154"/>
    </source>
</evidence>
<evidence type="ECO:0000256" key="10">
    <source>
        <dbReference type="ARBA" id="ARBA00022955"/>
    </source>
</evidence>
<keyword evidence="10" id="KW-0443">Lipid metabolism</keyword>
<evidence type="ECO:0000256" key="16">
    <source>
        <dbReference type="RuleBase" id="RU367121"/>
    </source>
</evidence>
<dbReference type="FunFam" id="3.50.50.60:FF:000166">
    <property type="entry name" value="Squalene monooxygenase Erg1"/>
    <property type="match status" value="1"/>
</dbReference>
<dbReference type="GO" id="GO:0050660">
    <property type="term" value="F:flavin adenine dinucleotide binding"/>
    <property type="evidence" value="ECO:0007669"/>
    <property type="project" value="UniProtKB-UniRule"/>
</dbReference>
<evidence type="ECO:0000256" key="4">
    <source>
        <dbReference type="ARBA" id="ARBA00008802"/>
    </source>
</evidence>
<evidence type="ECO:0000256" key="5">
    <source>
        <dbReference type="ARBA" id="ARBA00022630"/>
    </source>
</evidence>
<gene>
    <name evidence="20" type="ORF">EK21DRAFT_70293</name>
</gene>
<feature type="transmembrane region" description="Helical" evidence="16">
    <location>
        <begin position="404"/>
        <end position="421"/>
    </location>
</feature>
<keyword evidence="6 16" id="KW-0812">Transmembrane</keyword>
<feature type="transmembrane region" description="Helical" evidence="16">
    <location>
        <begin position="489"/>
        <end position="510"/>
    </location>
</feature>
<keyword evidence="7 16" id="KW-0256">Endoplasmic reticulum</keyword>
<keyword evidence="13 16" id="KW-0472">Membrane</keyword>
<keyword evidence="9" id="KW-0492">Microsome</keyword>
<sequence length="514" mass="55827">MLTMFSGTRIAGLPPSVTASPPPHLRARGTSTQSVSTPDSAHTADSREKRRLEHHEADVVIVGAGIVGCAAAVAFGTQGRSVLLLERSLKEPDRIVGELLQPGGVNALEKLGMGDCLDDIDAIPCYGYEVSYYREPVHIPYPDNLITSNPAKPPEGRSFHHGRFISKLRAKARSTPNVTVVETTVTDVVKSGYNGQVLGVECQTAGEKDYYFGAVTLVADGYASKFRKEYISRQPEVRSKFWGLEMIDAELPAPNHGHVVLTDAPPILIYQIGTHETRILVDIPDGLPSASVKAGGVKNHMLNVALPNLPECVQPAFRKAIEAGKLRSMPNSFLPPTTQKTPGLVMLGDAMNMRHPLTGGGMTVAFNDVVTLSTLLSPQNIPNLEDTHAVVSAMSKFHWARKSGSSVINILAMALYSLFAANNANLTALKTGCFRYFQLGGTAISEPAGLLSGLIRNPLVLVYHFFSVAFYAVWCRLQEVPAWKAPYVMLWESVVLVWTAACVIGPYLVWEVRR</sequence>
<evidence type="ECO:0000313" key="21">
    <source>
        <dbReference type="Proteomes" id="UP000799777"/>
    </source>
</evidence>
<comment type="cofactor">
    <cofactor evidence="1 16">
        <name>FAD</name>
        <dbReference type="ChEBI" id="CHEBI:57692"/>
    </cofactor>
</comment>
<dbReference type="EC" id="1.14.14.17" evidence="16"/>
<dbReference type="PANTHER" id="PTHR10835:SF0">
    <property type="entry name" value="SQUALENE MONOOXYGENASE"/>
    <property type="match status" value="1"/>
</dbReference>
<organism evidence="20 21">
    <name type="scientific">Setomelanomma holmii</name>
    <dbReference type="NCBI Taxonomy" id="210430"/>
    <lineage>
        <taxon>Eukaryota</taxon>
        <taxon>Fungi</taxon>
        <taxon>Dikarya</taxon>
        <taxon>Ascomycota</taxon>
        <taxon>Pezizomycotina</taxon>
        <taxon>Dothideomycetes</taxon>
        <taxon>Pleosporomycetidae</taxon>
        <taxon>Pleosporales</taxon>
        <taxon>Pleosporineae</taxon>
        <taxon>Phaeosphaeriaceae</taxon>
        <taxon>Setomelanomma</taxon>
    </lineage>
</organism>
<comment type="catalytic activity">
    <reaction evidence="16">
        <text>squalene + reduced [NADPH--hemoprotein reductase] + O2 = (S)-2,3-epoxysqualene + oxidized [NADPH--hemoprotein reductase] + H2O + H(+)</text>
        <dbReference type="Rhea" id="RHEA:25282"/>
        <dbReference type="Rhea" id="RHEA-COMP:11964"/>
        <dbReference type="Rhea" id="RHEA-COMP:11965"/>
        <dbReference type="ChEBI" id="CHEBI:15377"/>
        <dbReference type="ChEBI" id="CHEBI:15378"/>
        <dbReference type="ChEBI" id="CHEBI:15379"/>
        <dbReference type="ChEBI" id="CHEBI:15440"/>
        <dbReference type="ChEBI" id="CHEBI:15441"/>
        <dbReference type="ChEBI" id="CHEBI:57618"/>
        <dbReference type="ChEBI" id="CHEBI:58210"/>
        <dbReference type="EC" id="1.14.14.17"/>
    </reaction>
</comment>
<evidence type="ECO:0000256" key="9">
    <source>
        <dbReference type="ARBA" id="ARBA00022848"/>
    </source>
</evidence>
<dbReference type="Proteomes" id="UP000799777">
    <property type="component" value="Unassembled WGS sequence"/>
</dbReference>
<evidence type="ECO:0000256" key="17">
    <source>
        <dbReference type="SAM" id="MobiDB-lite"/>
    </source>
</evidence>
<evidence type="ECO:0000256" key="3">
    <source>
        <dbReference type="ARBA" id="ARBA00004477"/>
    </source>
</evidence>
<keyword evidence="11 16" id="KW-1133">Transmembrane helix</keyword>
<comment type="similarity">
    <text evidence="4 16">Belongs to the squalene monooxygenase family.</text>
</comment>
<dbReference type="PRINTS" id="PR00420">
    <property type="entry name" value="RNGMNOXGNASE"/>
</dbReference>